<dbReference type="SUPFAM" id="SSF101936">
    <property type="entry name" value="DNA-binding pseudobarrel domain"/>
    <property type="match status" value="1"/>
</dbReference>
<dbReference type="OMA" id="SYYMIKE"/>
<protein>
    <recommendedName>
        <fullName evidence="6">TF-B3 domain-containing protein</fullName>
    </recommendedName>
</protein>
<name>A0A061E4B9_THECC</name>
<dbReference type="InterPro" id="IPR003340">
    <property type="entry name" value="B3_DNA-bd"/>
</dbReference>
<evidence type="ECO:0000313" key="7">
    <source>
        <dbReference type="EMBL" id="EOX97113.1"/>
    </source>
</evidence>
<dbReference type="InterPro" id="IPR044837">
    <property type="entry name" value="REM16-like"/>
</dbReference>
<evidence type="ECO:0000256" key="2">
    <source>
        <dbReference type="ARBA" id="ARBA00023015"/>
    </source>
</evidence>
<sequence length="340" mass="36844">MPQATKMFSKSLTETDIKKRLAIPAKILPSLPHFNGSHAVTIPLMYGTRTWPIVCSVRKTGYKKSVFSAGWRNFVICNDFHVGDRLTMYKVKDEAGSFHYRVEVEKPATPSVALSARAFSLNHEVDETTGTSHTKISNFQHDQEQLPKADAPVIQKGATMELADAAANAPDPFVNHVIAKPPGMIFGTVVSDEATSKAHFKPEHETEMKFFGITMAIGLGEPMLHACYITKEERDIKAPVDLNGSLSTGRLILDLVLGQPNLTKEEGDIKAPFDLSGGGSLAVFGTSQATEEAYSDSTGRLNLDLVLGQPSPYNGAVNLDLTLAQPLGDNRGTVLAHSKP</sequence>
<dbReference type="PANTHER" id="PTHR31391:SF155">
    <property type="entry name" value="B3 DOMAIN-CONTAINING PROTEIN OS11G0197600"/>
    <property type="match status" value="1"/>
</dbReference>
<evidence type="ECO:0000313" key="8">
    <source>
        <dbReference type="Proteomes" id="UP000026915"/>
    </source>
</evidence>
<dbReference type="Gramene" id="EOX97113">
    <property type="protein sequence ID" value="EOX97113"/>
    <property type="gene ID" value="TCM_006214"/>
</dbReference>
<keyword evidence="3" id="KW-0238">DNA-binding</keyword>
<evidence type="ECO:0000259" key="6">
    <source>
        <dbReference type="PROSITE" id="PS50863"/>
    </source>
</evidence>
<accession>A0A061E4B9</accession>
<keyword evidence="5" id="KW-0539">Nucleus</keyword>
<dbReference type="HOGENOM" id="CLU_913400_0_0_1"/>
<dbReference type="GO" id="GO:0005634">
    <property type="term" value="C:nucleus"/>
    <property type="evidence" value="ECO:0007669"/>
    <property type="project" value="UniProtKB-SubCell"/>
</dbReference>
<reference evidence="7 8" key="1">
    <citation type="journal article" date="2013" name="Genome Biol.">
        <title>The genome sequence of the most widely cultivated cacao type and its use to identify candidate genes regulating pod color.</title>
        <authorList>
            <person name="Motamayor J.C."/>
            <person name="Mockaitis K."/>
            <person name="Schmutz J."/>
            <person name="Haiminen N."/>
            <person name="Iii D.L."/>
            <person name="Cornejo O."/>
            <person name="Findley S.D."/>
            <person name="Zheng P."/>
            <person name="Utro F."/>
            <person name="Royaert S."/>
            <person name="Saski C."/>
            <person name="Jenkins J."/>
            <person name="Podicheti R."/>
            <person name="Zhao M."/>
            <person name="Scheffler B.E."/>
            <person name="Stack J.C."/>
            <person name="Feltus F.A."/>
            <person name="Mustiga G.M."/>
            <person name="Amores F."/>
            <person name="Phillips W."/>
            <person name="Marelli J.P."/>
            <person name="May G.D."/>
            <person name="Shapiro H."/>
            <person name="Ma J."/>
            <person name="Bustamante C.D."/>
            <person name="Schnell R.J."/>
            <person name="Main D."/>
            <person name="Gilbert D."/>
            <person name="Parida L."/>
            <person name="Kuhn D.N."/>
        </authorList>
    </citation>
    <scope>NUCLEOTIDE SEQUENCE [LARGE SCALE GENOMIC DNA]</scope>
    <source>
        <strain evidence="8">cv. Matina 1-6</strain>
    </source>
</reference>
<evidence type="ECO:0000256" key="3">
    <source>
        <dbReference type="ARBA" id="ARBA00023125"/>
    </source>
</evidence>
<dbReference type="EMBL" id="CM001880">
    <property type="protein sequence ID" value="EOX97113.1"/>
    <property type="molecule type" value="Genomic_DNA"/>
</dbReference>
<dbReference type="Proteomes" id="UP000026915">
    <property type="component" value="Chromosome 2"/>
</dbReference>
<gene>
    <name evidence="7" type="ORF">TCM_006214</name>
</gene>
<dbReference type="CDD" id="cd10017">
    <property type="entry name" value="B3_DNA"/>
    <property type="match status" value="1"/>
</dbReference>
<dbReference type="InParanoid" id="A0A061E4B9"/>
<feature type="domain" description="TF-B3" evidence="6">
    <location>
        <begin position="6"/>
        <end position="106"/>
    </location>
</feature>
<dbReference type="AlphaFoldDB" id="A0A061E4B9"/>
<keyword evidence="8" id="KW-1185">Reference proteome</keyword>
<keyword evidence="4" id="KW-0804">Transcription</keyword>
<organism evidence="7 8">
    <name type="scientific">Theobroma cacao</name>
    <name type="common">Cacao</name>
    <name type="synonym">Cocoa</name>
    <dbReference type="NCBI Taxonomy" id="3641"/>
    <lineage>
        <taxon>Eukaryota</taxon>
        <taxon>Viridiplantae</taxon>
        <taxon>Streptophyta</taxon>
        <taxon>Embryophyta</taxon>
        <taxon>Tracheophyta</taxon>
        <taxon>Spermatophyta</taxon>
        <taxon>Magnoliopsida</taxon>
        <taxon>eudicotyledons</taxon>
        <taxon>Gunneridae</taxon>
        <taxon>Pentapetalae</taxon>
        <taxon>rosids</taxon>
        <taxon>malvids</taxon>
        <taxon>Malvales</taxon>
        <taxon>Malvaceae</taxon>
        <taxon>Byttnerioideae</taxon>
        <taxon>Theobroma</taxon>
    </lineage>
</organism>
<evidence type="ECO:0000256" key="1">
    <source>
        <dbReference type="ARBA" id="ARBA00004123"/>
    </source>
</evidence>
<evidence type="ECO:0000256" key="5">
    <source>
        <dbReference type="ARBA" id="ARBA00023242"/>
    </source>
</evidence>
<comment type="subcellular location">
    <subcellularLocation>
        <location evidence="1">Nucleus</location>
    </subcellularLocation>
</comment>
<dbReference type="PROSITE" id="PS50863">
    <property type="entry name" value="B3"/>
    <property type="match status" value="1"/>
</dbReference>
<dbReference type="Gene3D" id="2.40.330.10">
    <property type="entry name" value="DNA-binding pseudobarrel domain"/>
    <property type="match status" value="1"/>
</dbReference>
<keyword evidence="2" id="KW-0805">Transcription regulation</keyword>
<dbReference type="GO" id="GO:0003677">
    <property type="term" value="F:DNA binding"/>
    <property type="evidence" value="ECO:0007669"/>
    <property type="project" value="UniProtKB-KW"/>
</dbReference>
<evidence type="ECO:0000256" key="4">
    <source>
        <dbReference type="ARBA" id="ARBA00023163"/>
    </source>
</evidence>
<dbReference type="InterPro" id="IPR015300">
    <property type="entry name" value="DNA-bd_pseudobarrel_sf"/>
</dbReference>
<proteinExistence type="predicted"/>
<dbReference type="PANTHER" id="PTHR31391">
    <property type="entry name" value="B3 DOMAIN-CONTAINING PROTEIN OS11G0197600-RELATED"/>
    <property type="match status" value="1"/>
</dbReference>